<dbReference type="Gene3D" id="3.40.50.300">
    <property type="entry name" value="P-loop containing nucleotide triphosphate hydrolases"/>
    <property type="match status" value="1"/>
</dbReference>
<evidence type="ECO:0000313" key="10">
    <source>
        <dbReference type="Proteomes" id="UP001303902"/>
    </source>
</evidence>
<feature type="domain" description="ABC transporter" evidence="8">
    <location>
        <begin position="2"/>
        <end position="244"/>
    </location>
</feature>
<evidence type="ECO:0000256" key="3">
    <source>
        <dbReference type="ARBA" id="ARBA00022448"/>
    </source>
</evidence>
<dbReference type="GO" id="GO:0005524">
    <property type="term" value="F:ATP binding"/>
    <property type="evidence" value="ECO:0007669"/>
    <property type="project" value="UniProtKB-KW"/>
</dbReference>
<keyword evidence="10" id="KW-1185">Reference proteome</keyword>
<evidence type="ECO:0000313" key="9">
    <source>
        <dbReference type="EMBL" id="WOV87434.1"/>
    </source>
</evidence>
<keyword evidence="5" id="KW-0547">Nucleotide-binding</keyword>
<evidence type="ECO:0000259" key="8">
    <source>
        <dbReference type="PROSITE" id="PS50893"/>
    </source>
</evidence>
<comment type="subcellular location">
    <subcellularLocation>
        <location evidence="1">Cell membrane</location>
        <topology evidence="1">Peripheral membrane protein</topology>
    </subcellularLocation>
</comment>
<evidence type="ECO:0000256" key="5">
    <source>
        <dbReference type="ARBA" id="ARBA00022741"/>
    </source>
</evidence>
<reference evidence="9 10" key="1">
    <citation type="submission" date="2023-06" db="EMBL/GenBank/DDBJ databases">
        <title>Sporosarcina sp. nov., isolated from Korean tranditional fermented seafood 'Jeotgal'.</title>
        <authorList>
            <person name="Yang A.I."/>
            <person name="Shin N.-R."/>
        </authorList>
    </citation>
    <scope>NUCLEOTIDE SEQUENCE [LARGE SCALE GENOMIC DNA]</scope>
    <source>
        <strain evidence="9 10">T2O-4</strain>
    </source>
</reference>
<gene>
    <name evidence="9" type="ORF">QWT69_16530</name>
</gene>
<evidence type="ECO:0000256" key="1">
    <source>
        <dbReference type="ARBA" id="ARBA00004202"/>
    </source>
</evidence>
<keyword evidence="3" id="KW-0813">Transport</keyword>
<dbReference type="Pfam" id="PF00005">
    <property type="entry name" value="ABC_tran"/>
    <property type="match status" value="1"/>
</dbReference>
<dbReference type="SUPFAM" id="SSF52540">
    <property type="entry name" value="P-loop containing nucleoside triphosphate hydrolases"/>
    <property type="match status" value="1"/>
</dbReference>
<evidence type="ECO:0000256" key="2">
    <source>
        <dbReference type="ARBA" id="ARBA00005417"/>
    </source>
</evidence>
<keyword evidence="6 9" id="KW-0067">ATP-binding</keyword>
<dbReference type="PROSITE" id="PS50893">
    <property type="entry name" value="ABC_TRANSPORTER_2"/>
    <property type="match status" value="1"/>
</dbReference>
<protein>
    <submittedName>
        <fullName evidence="9">ABC transporter ATP-binding protein</fullName>
    </submittedName>
</protein>
<comment type="similarity">
    <text evidence="2">Belongs to the ABC transporter superfamily.</text>
</comment>
<dbReference type="EMBL" id="CP129118">
    <property type="protein sequence ID" value="WOV87434.1"/>
    <property type="molecule type" value="Genomic_DNA"/>
</dbReference>
<dbReference type="PANTHER" id="PTHR43297:SF2">
    <property type="entry name" value="DIPEPTIDE TRANSPORT ATP-BINDING PROTEIN DPPD"/>
    <property type="match status" value="1"/>
</dbReference>
<dbReference type="InterPro" id="IPR003593">
    <property type="entry name" value="AAA+_ATPase"/>
</dbReference>
<organism evidence="9 10">
    <name type="scientific">Sporosarcina oncorhynchi</name>
    <dbReference type="NCBI Taxonomy" id="3056444"/>
    <lineage>
        <taxon>Bacteria</taxon>
        <taxon>Bacillati</taxon>
        <taxon>Bacillota</taxon>
        <taxon>Bacilli</taxon>
        <taxon>Bacillales</taxon>
        <taxon>Caryophanaceae</taxon>
        <taxon>Sporosarcina</taxon>
    </lineage>
</organism>
<accession>A0ABZ0L5H2</accession>
<evidence type="ECO:0000256" key="7">
    <source>
        <dbReference type="ARBA" id="ARBA00023136"/>
    </source>
</evidence>
<dbReference type="CDD" id="cd03257">
    <property type="entry name" value="ABC_NikE_OppD_transporters"/>
    <property type="match status" value="1"/>
</dbReference>
<name>A0ABZ0L5H2_9BACL</name>
<keyword evidence="4" id="KW-1003">Cell membrane</keyword>
<dbReference type="PANTHER" id="PTHR43297">
    <property type="entry name" value="OLIGOPEPTIDE TRANSPORT ATP-BINDING PROTEIN APPD"/>
    <property type="match status" value="1"/>
</dbReference>
<proteinExistence type="inferred from homology"/>
<dbReference type="RefSeq" id="WP_317967547.1">
    <property type="nucleotide sequence ID" value="NZ_CP129118.1"/>
</dbReference>
<evidence type="ECO:0000256" key="4">
    <source>
        <dbReference type="ARBA" id="ARBA00022475"/>
    </source>
</evidence>
<dbReference type="SMART" id="SM00382">
    <property type="entry name" value="AAA"/>
    <property type="match status" value="1"/>
</dbReference>
<dbReference type="InterPro" id="IPR050388">
    <property type="entry name" value="ABC_Ni/Peptide_Import"/>
</dbReference>
<dbReference type="Proteomes" id="UP001303902">
    <property type="component" value="Chromosome"/>
</dbReference>
<evidence type="ECO:0000256" key="6">
    <source>
        <dbReference type="ARBA" id="ARBA00022840"/>
    </source>
</evidence>
<sequence length="248" mass="27385">MLEVKKLSIELNGFPVVNNSSFVIRQGKVTALIGESGSGKSMTVAAILRMLPLGGSASGSIIYKDTNLLTTPDEEMGVLRKVAFFTIMQDASNSFNPNVKMGRQLYALSAARVGDYHKEFKRKMTSILEKLRLATGILEQYPFELSGGMLQRCMIACALYVQPKLLIADEPTSALDKIVQKEFLELLRMLNENGTTVLLITHDLDVVAHIADELIIMQEGKVVEKGTVAEVFASPEHAYTKRLVDSRF</sequence>
<dbReference type="InterPro" id="IPR003439">
    <property type="entry name" value="ABC_transporter-like_ATP-bd"/>
</dbReference>
<dbReference type="InterPro" id="IPR027417">
    <property type="entry name" value="P-loop_NTPase"/>
</dbReference>
<keyword evidence="7" id="KW-0472">Membrane</keyword>